<organism evidence="1 2">
    <name type="scientific">Streptoalloteichus tenebrarius (strain ATCC 17920 / DSM 40477 / JCM 4838 / CBS 697.72 / NBRC 16177 / NCIMB 11028 / NRRL B-12390 / A12253. 1 / ISP 5477)</name>
    <name type="common">Streptomyces tenebrarius</name>
    <dbReference type="NCBI Taxonomy" id="1933"/>
    <lineage>
        <taxon>Bacteria</taxon>
        <taxon>Bacillati</taxon>
        <taxon>Actinomycetota</taxon>
        <taxon>Actinomycetes</taxon>
        <taxon>Pseudonocardiales</taxon>
        <taxon>Pseudonocardiaceae</taxon>
        <taxon>Streptoalloteichus</taxon>
    </lineage>
</organism>
<name>A0ABT1HNZ6_STRSD</name>
<dbReference type="EMBL" id="JAMTCP010000003">
    <property type="protein sequence ID" value="MCP2257232.1"/>
    <property type="molecule type" value="Genomic_DNA"/>
</dbReference>
<gene>
    <name evidence="1" type="ORF">LX15_000917</name>
</gene>
<reference evidence="1 2" key="1">
    <citation type="submission" date="2022-06" db="EMBL/GenBank/DDBJ databases">
        <title>Genomic Encyclopedia of Archaeal and Bacterial Type Strains, Phase II (KMG-II): from individual species to whole genera.</title>
        <authorList>
            <person name="Goeker M."/>
        </authorList>
    </citation>
    <scope>NUCLEOTIDE SEQUENCE [LARGE SCALE GENOMIC DNA]</scope>
    <source>
        <strain evidence="1 2">DSM 40477</strain>
    </source>
</reference>
<accession>A0ABT1HNZ6</accession>
<protein>
    <submittedName>
        <fullName evidence="1">Uncharacterized protein</fullName>
    </submittedName>
</protein>
<evidence type="ECO:0000313" key="2">
    <source>
        <dbReference type="Proteomes" id="UP001205311"/>
    </source>
</evidence>
<dbReference type="RefSeq" id="WP_253668199.1">
    <property type="nucleotide sequence ID" value="NZ_JAMTCP010000003.1"/>
</dbReference>
<sequence>MDDARTITEADAVRQYPELARLMDIRDAGWVFRPLVDQHHELMGLVGSSSACQYTDAISIAARSSPERADIGRHDGHHDNAVTVAELLARTAAEGRALRLNWPATATDPHGVATVDHVAHGRAAHDRGRHA</sequence>
<evidence type="ECO:0000313" key="1">
    <source>
        <dbReference type="EMBL" id="MCP2257232.1"/>
    </source>
</evidence>
<proteinExistence type="predicted"/>
<dbReference type="Proteomes" id="UP001205311">
    <property type="component" value="Unassembled WGS sequence"/>
</dbReference>
<comment type="caution">
    <text evidence="1">The sequence shown here is derived from an EMBL/GenBank/DDBJ whole genome shotgun (WGS) entry which is preliminary data.</text>
</comment>
<keyword evidence="2" id="KW-1185">Reference proteome</keyword>